<accession>A0AAW0QPX9</accession>
<proteinExistence type="predicted"/>
<name>A0AAW0QPX9_9PEZI</name>
<dbReference type="EMBL" id="JAQQWP010000007">
    <property type="protein sequence ID" value="KAK8110009.1"/>
    <property type="molecule type" value="Genomic_DNA"/>
</dbReference>
<keyword evidence="3" id="KW-1185">Reference proteome</keyword>
<organism evidence="2 3">
    <name type="scientific">Apiospora kogelbergensis</name>
    <dbReference type="NCBI Taxonomy" id="1337665"/>
    <lineage>
        <taxon>Eukaryota</taxon>
        <taxon>Fungi</taxon>
        <taxon>Dikarya</taxon>
        <taxon>Ascomycota</taxon>
        <taxon>Pezizomycotina</taxon>
        <taxon>Sordariomycetes</taxon>
        <taxon>Xylariomycetidae</taxon>
        <taxon>Amphisphaeriales</taxon>
        <taxon>Apiosporaceae</taxon>
        <taxon>Apiospora</taxon>
    </lineage>
</organism>
<evidence type="ECO:0000256" key="1">
    <source>
        <dbReference type="SAM" id="MobiDB-lite"/>
    </source>
</evidence>
<evidence type="ECO:0000313" key="3">
    <source>
        <dbReference type="Proteomes" id="UP001392437"/>
    </source>
</evidence>
<gene>
    <name evidence="2" type="ORF">PG999_008146</name>
</gene>
<dbReference type="AlphaFoldDB" id="A0AAW0QPX9"/>
<evidence type="ECO:0000313" key="2">
    <source>
        <dbReference type="EMBL" id="KAK8110009.1"/>
    </source>
</evidence>
<dbReference type="Proteomes" id="UP001392437">
    <property type="component" value="Unassembled WGS sequence"/>
</dbReference>
<reference evidence="2 3" key="1">
    <citation type="submission" date="2023-01" db="EMBL/GenBank/DDBJ databases">
        <title>Analysis of 21 Apiospora genomes using comparative genomics revels a genus with tremendous synthesis potential of carbohydrate active enzymes and secondary metabolites.</title>
        <authorList>
            <person name="Sorensen T."/>
        </authorList>
    </citation>
    <scope>NUCLEOTIDE SEQUENCE [LARGE SCALE GENOMIC DNA]</scope>
    <source>
        <strain evidence="2 3">CBS 117206</strain>
    </source>
</reference>
<sequence>MQAKDDGRRRSSCRLMPKSTSNSDPTGLERMIVVSRPESDDGKSDHAALQLRTEEARTDDRLVAVASL</sequence>
<comment type="caution">
    <text evidence="2">The sequence shown here is derived from an EMBL/GenBank/DDBJ whole genome shotgun (WGS) entry which is preliminary data.</text>
</comment>
<protein>
    <submittedName>
        <fullName evidence="2">Uncharacterized protein</fullName>
    </submittedName>
</protein>
<feature type="region of interest" description="Disordered" evidence="1">
    <location>
        <begin position="1"/>
        <end position="29"/>
    </location>
</feature>